<sequence>MKVRDIASLMESIAPLELKESFDNVGLMVGDMESTVSKVLIALDCTLQVIEEAKKEKVELIITHHPLLFRKPSSITTDTLLGKKIIELIKSDINLYSAHTNLDSIKEGMNDTIVRLLGFSSDKIIELSKQRGYENSGLGRIISVKDGIELQSLIKRIKQKLGVNSLRYAGKENQVVRTIAVINGSGQDFFEVAKRMGADCIITGDTTYHFVSDFKELGISIIDIGHFSSEWPALVAISENIKEQINKFDSHVDIIISKASEDPYSFA</sequence>
<accession>A0A919RYE9</accession>
<evidence type="ECO:0000256" key="3">
    <source>
        <dbReference type="ARBA" id="ARBA00022723"/>
    </source>
</evidence>
<evidence type="ECO:0000259" key="5">
    <source>
        <dbReference type="PROSITE" id="PS50972"/>
    </source>
</evidence>
<feature type="binding site" evidence="4">
    <location>
        <position position="103"/>
    </location>
    <ligand>
        <name>a divalent metal cation</name>
        <dbReference type="ChEBI" id="CHEBI:60240"/>
        <label>1</label>
    </ligand>
</feature>
<gene>
    <name evidence="6" type="ORF">CPJCM30710_07200</name>
</gene>
<keyword evidence="7" id="KW-1185">Reference proteome</keyword>
<dbReference type="Pfam" id="PF01784">
    <property type="entry name" value="DUF34_NIF3"/>
    <property type="match status" value="1"/>
</dbReference>
<dbReference type="InterPro" id="IPR000489">
    <property type="entry name" value="Pterin-binding_dom"/>
</dbReference>
<dbReference type="AlphaFoldDB" id="A0A919RYE9"/>
<comment type="similarity">
    <text evidence="1">Belongs to the GTP cyclohydrolase I type 2/NIF3 family.</text>
</comment>
<dbReference type="Proteomes" id="UP000679179">
    <property type="component" value="Unassembled WGS sequence"/>
</dbReference>
<organism evidence="6 7">
    <name type="scientific">Clostridium polyendosporum</name>
    <dbReference type="NCBI Taxonomy" id="69208"/>
    <lineage>
        <taxon>Bacteria</taxon>
        <taxon>Bacillati</taxon>
        <taxon>Bacillota</taxon>
        <taxon>Clostridia</taxon>
        <taxon>Eubacteriales</taxon>
        <taxon>Clostridiaceae</taxon>
        <taxon>Clostridium</taxon>
    </lineage>
</organism>
<evidence type="ECO:0000256" key="4">
    <source>
        <dbReference type="PIRSR" id="PIRSR602678-1"/>
    </source>
</evidence>
<feature type="binding site" evidence="4">
    <location>
        <position position="230"/>
    </location>
    <ligand>
        <name>a divalent metal cation</name>
        <dbReference type="ChEBI" id="CHEBI:60240"/>
        <label>1</label>
    </ligand>
</feature>
<dbReference type="PROSITE" id="PS50972">
    <property type="entry name" value="PTERIN_BINDING"/>
    <property type="match status" value="1"/>
</dbReference>
<evidence type="ECO:0000256" key="1">
    <source>
        <dbReference type="ARBA" id="ARBA00006964"/>
    </source>
</evidence>
<keyword evidence="3 4" id="KW-0479">Metal-binding</keyword>
<name>A0A919RYE9_9CLOT</name>
<dbReference type="Gene3D" id="3.40.1390.30">
    <property type="entry name" value="NIF3 (NGG1p interacting factor 3)-like"/>
    <property type="match status" value="2"/>
</dbReference>
<feature type="domain" description="Pterin-binding" evidence="5">
    <location>
        <begin position="176"/>
        <end position="267"/>
    </location>
</feature>
<dbReference type="FunFam" id="3.40.1390.30:FF:000001">
    <property type="entry name" value="GTP cyclohydrolase 1 type 2"/>
    <property type="match status" value="1"/>
</dbReference>
<dbReference type="RefSeq" id="WP_212902793.1">
    <property type="nucleotide sequence ID" value="NZ_BOPZ01000004.1"/>
</dbReference>
<evidence type="ECO:0000313" key="6">
    <source>
        <dbReference type="EMBL" id="GIM28054.1"/>
    </source>
</evidence>
<dbReference type="PANTHER" id="PTHR13799">
    <property type="entry name" value="NGG1 INTERACTING FACTOR 3"/>
    <property type="match status" value="1"/>
</dbReference>
<dbReference type="GO" id="GO:0046872">
    <property type="term" value="F:metal ion binding"/>
    <property type="evidence" value="ECO:0007669"/>
    <property type="project" value="UniProtKB-KW"/>
</dbReference>
<dbReference type="SUPFAM" id="SSF102705">
    <property type="entry name" value="NIF3 (NGG1p interacting factor 3)-like"/>
    <property type="match status" value="1"/>
</dbReference>
<evidence type="ECO:0000256" key="2">
    <source>
        <dbReference type="ARBA" id="ARBA00022112"/>
    </source>
</evidence>
<comment type="caution">
    <text evidence="6">The sequence shown here is derived from an EMBL/GenBank/DDBJ whole genome shotgun (WGS) entry which is preliminary data.</text>
</comment>
<protein>
    <recommendedName>
        <fullName evidence="2">GTP cyclohydrolase 1 type 2 homolog</fullName>
    </recommendedName>
</protein>
<feature type="binding site" evidence="4">
    <location>
        <position position="65"/>
    </location>
    <ligand>
        <name>a divalent metal cation</name>
        <dbReference type="ChEBI" id="CHEBI:60240"/>
        <label>1</label>
    </ligand>
</feature>
<dbReference type="NCBIfam" id="TIGR00486">
    <property type="entry name" value="YbgI_SA1388"/>
    <property type="match status" value="1"/>
</dbReference>
<dbReference type="PANTHER" id="PTHR13799:SF14">
    <property type="entry name" value="GTP CYCLOHYDROLASE 1 TYPE 2 HOMOLOG"/>
    <property type="match status" value="1"/>
</dbReference>
<dbReference type="GO" id="GO:0042558">
    <property type="term" value="P:pteridine-containing compound metabolic process"/>
    <property type="evidence" value="ECO:0007669"/>
    <property type="project" value="InterPro"/>
</dbReference>
<dbReference type="InterPro" id="IPR036069">
    <property type="entry name" value="DUF34/NIF3_sf"/>
</dbReference>
<proteinExistence type="inferred from homology"/>
<feature type="binding site" evidence="4">
    <location>
        <position position="64"/>
    </location>
    <ligand>
        <name>a divalent metal cation</name>
        <dbReference type="ChEBI" id="CHEBI:60240"/>
        <label>2</label>
    </ligand>
</feature>
<evidence type="ECO:0000313" key="7">
    <source>
        <dbReference type="Proteomes" id="UP000679179"/>
    </source>
</evidence>
<dbReference type="GO" id="GO:0005737">
    <property type="term" value="C:cytoplasm"/>
    <property type="evidence" value="ECO:0007669"/>
    <property type="project" value="TreeGrafter"/>
</dbReference>
<dbReference type="InterPro" id="IPR002678">
    <property type="entry name" value="DUF34/NIF3"/>
</dbReference>
<reference evidence="6" key="1">
    <citation type="submission" date="2021-03" db="EMBL/GenBank/DDBJ databases">
        <title>Taxonomic study of Clostridium polyendosporum from meadow-gley soil under rice.</title>
        <authorList>
            <person name="Kobayashi H."/>
            <person name="Tanizawa Y."/>
            <person name="Yagura M."/>
        </authorList>
    </citation>
    <scope>NUCLEOTIDE SEQUENCE</scope>
    <source>
        <strain evidence="6">JCM 30710</strain>
    </source>
</reference>
<feature type="binding site" evidence="4">
    <location>
        <position position="226"/>
    </location>
    <ligand>
        <name>a divalent metal cation</name>
        <dbReference type="ChEBI" id="CHEBI:60240"/>
        <label>1</label>
    </ligand>
</feature>
<dbReference type="EMBL" id="BOPZ01000004">
    <property type="protein sequence ID" value="GIM28054.1"/>
    <property type="molecule type" value="Genomic_DNA"/>
</dbReference>